<dbReference type="GO" id="GO:0000155">
    <property type="term" value="F:phosphorelay sensor kinase activity"/>
    <property type="evidence" value="ECO:0007669"/>
    <property type="project" value="InterPro"/>
</dbReference>
<evidence type="ECO:0000256" key="9">
    <source>
        <dbReference type="SAM" id="Phobius"/>
    </source>
</evidence>
<dbReference type="OrthoDB" id="227596at2"/>
<dbReference type="InterPro" id="IPR036890">
    <property type="entry name" value="HATPase_C_sf"/>
</dbReference>
<dbReference type="Gene3D" id="1.20.5.1930">
    <property type="match status" value="1"/>
</dbReference>
<evidence type="ECO:0000256" key="6">
    <source>
        <dbReference type="ARBA" id="ARBA00022777"/>
    </source>
</evidence>
<protein>
    <recommendedName>
        <fullName evidence="2">histidine kinase</fullName>
        <ecNumber evidence="2">2.7.13.3</ecNumber>
    </recommendedName>
</protein>
<evidence type="ECO:0000256" key="5">
    <source>
        <dbReference type="ARBA" id="ARBA00022741"/>
    </source>
</evidence>
<dbReference type="GO" id="GO:0016020">
    <property type="term" value="C:membrane"/>
    <property type="evidence" value="ECO:0007669"/>
    <property type="project" value="InterPro"/>
</dbReference>
<evidence type="ECO:0000256" key="7">
    <source>
        <dbReference type="ARBA" id="ARBA00022840"/>
    </source>
</evidence>
<feature type="domain" description="Signal transduction histidine kinase subgroup 3 dimerisation and phosphoacceptor" evidence="10">
    <location>
        <begin position="218"/>
        <end position="289"/>
    </location>
</feature>
<dbReference type="InterPro" id="IPR055558">
    <property type="entry name" value="DUF7134"/>
</dbReference>
<keyword evidence="7" id="KW-0067">ATP-binding</keyword>
<reference evidence="12 13" key="1">
    <citation type="submission" date="2018-03" db="EMBL/GenBank/DDBJ databases">
        <title>Genome assembly of novel Miniimonas species PCH200.</title>
        <authorList>
            <person name="Thakur V."/>
            <person name="Kumar V."/>
            <person name="Singh D."/>
        </authorList>
    </citation>
    <scope>NUCLEOTIDE SEQUENCE [LARGE SCALE GENOMIC DNA]</scope>
    <source>
        <strain evidence="12 13">PCH200</strain>
    </source>
</reference>
<dbReference type="GO" id="GO:0046983">
    <property type="term" value="F:protein dimerization activity"/>
    <property type="evidence" value="ECO:0007669"/>
    <property type="project" value="InterPro"/>
</dbReference>
<dbReference type="Gene3D" id="3.30.565.10">
    <property type="entry name" value="Histidine kinase-like ATPase, C-terminal domain"/>
    <property type="match status" value="1"/>
</dbReference>
<evidence type="ECO:0000256" key="4">
    <source>
        <dbReference type="ARBA" id="ARBA00022679"/>
    </source>
</evidence>
<keyword evidence="3" id="KW-0597">Phosphoprotein</keyword>
<keyword evidence="9" id="KW-0472">Membrane</keyword>
<dbReference type="CDD" id="cd16917">
    <property type="entry name" value="HATPase_UhpB-NarQ-NarX-like"/>
    <property type="match status" value="1"/>
</dbReference>
<dbReference type="GO" id="GO:0005524">
    <property type="term" value="F:ATP binding"/>
    <property type="evidence" value="ECO:0007669"/>
    <property type="project" value="UniProtKB-KW"/>
</dbReference>
<keyword evidence="6 12" id="KW-0418">Kinase</keyword>
<dbReference type="SUPFAM" id="SSF55874">
    <property type="entry name" value="ATPase domain of HSP90 chaperone/DNA topoisomerase II/histidine kinase"/>
    <property type="match status" value="1"/>
</dbReference>
<evidence type="ECO:0000259" key="11">
    <source>
        <dbReference type="Pfam" id="PF23539"/>
    </source>
</evidence>
<feature type="domain" description="DUF7134" evidence="11">
    <location>
        <begin position="46"/>
        <end position="190"/>
    </location>
</feature>
<dbReference type="Pfam" id="PF23539">
    <property type="entry name" value="DUF7134"/>
    <property type="match status" value="1"/>
</dbReference>
<dbReference type="PANTHER" id="PTHR24421">
    <property type="entry name" value="NITRATE/NITRITE SENSOR PROTEIN NARX-RELATED"/>
    <property type="match status" value="1"/>
</dbReference>
<sequence>MSRSDDVDAWLLPGDLARTLERETGAVPARLPRPADARGSRGTRTARDWAVDSFVFLSCLLIWLTEALGLSSSSEIPGWLVPLDLVAGVVMCVALWWRRDLPVGVGLLAAVIGAFSNSASLALLVGFFSLALHRGRRWGYGVALLAQVLALPHLLMFRPPEISEPWAWTVIVTLLVLLVTTAGLMVRARRQLVQVLAQRAEEARLAQERGIAAARAAERERIAGEMHDVLAHRLSLLAVHAGALEFRLTQAHGVPVPPEQLAESIAVVRRSARLSLEELREVLQVLRADGGEGTSPPAPTLASIPGLVEEARSAGQVVTLELVAPDGLAPSASVQRTVYRVVQEGLTNARKHAPGAPVAVEVRATRQTLEVTVANPVLPGLSAAELPGAGAGQAGLRERVAVHGGTLEHTVLDDRYVLAASVPLRGEN</sequence>
<evidence type="ECO:0000313" key="13">
    <source>
        <dbReference type="Proteomes" id="UP000245166"/>
    </source>
</evidence>
<dbReference type="EC" id="2.7.13.3" evidence="2"/>
<evidence type="ECO:0000256" key="8">
    <source>
        <dbReference type="ARBA" id="ARBA00023012"/>
    </source>
</evidence>
<keyword evidence="9" id="KW-1133">Transmembrane helix</keyword>
<evidence type="ECO:0000313" key="12">
    <source>
        <dbReference type="EMBL" id="PWD50781.1"/>
    </source>
</evidence>
<evidence type="ECO:0000256" key="2">
    <source>
        <dbReference type="ARBA" id="ARBA00012438"/>
    </source>
</evidence>
<feature type="transmembrane region" description="Helical" evidence="9">
    <location>
        <begin position="49"/>
        <end position="69"/>
    </location>
</feature>
<feature type="transmembrane region" description="Helical" evidence="9">
    <location>
        <begin position="167"/>
        <end position="186"/>
    </location>
</feature>
<dbReference type="InterPro" id="IPR050482">
    <property type="entry name" value="Sensor_HK_TwoCompSys"/>
</dbReference>
<accession>A0A2U1ZUZ2</accession>
<keyword evidence="4" id="KW-0808">Transferase</keyword>
<evidence type="ECO:0000256" key="1">
    <source>
        <dbReference type="ARBA" id="ARBA00000085"/>
    </source>
</evidence>
<feature type="transmembrane region" description="Helical" evidence="9">
    <location>
        <begin position="76"/>
        <end position="97"/>
    </location>
</feature>
<dbReference type="EMBL" id="PYHR01000002">
    <property type="protein sequence ID" value="PWD50781.1"/>
    <property type="molecule type" value="Genomic_DNA"/>
</dbReference>
<dbReference type="Pfam" id="PF07730">
    <property type="entry name" value="HisKA_3"/>
    <property type="match status" value="1"/>
</dbReference>
<organism evidence="12 13">
    <name type="scientific">Serinibacter arcticus</name>
    <dbReference type="NCBI Taxonomy" id="1655435"/>
    <lineage>
        <taxon>Bacteria</taxon>
        <taxon>Bacillati</taxon>
        <taxon>Actinomycetota</taxon>
        <taxon>Actinomycetes</taxon>
        <taxon>Micrococcales</taxon>
        <taxon>Beutenbergiaceae</taxon>
        <taxon>Serinibacter</taxon>
    </lineage>
</organism>
<evidence type="ECO:0000256" key="3">
    <source>
        <dbReference type="ARBA" id="ARBA00022553"/>
    </source>
</evidence>
<dbReference type="AlphaFoldDB" id="A0A2U1ZUZ2"/>
<dbReference type="Proteomes" id="UP000245166">
    <property type="component" value="Unassembled WGS sequence"/>
</dbReference>
<keyword evidence="5" id="KW-0547">Nucleotide-binding</keyword>
<feature type="transmembrane region" description="Helical" evidence="9">
    <location>
        <begin position="103"/>
        <end position="131"/>
    </location>
</feature>
<keyword evidence="8" id="KW-0902">Two-component regulatory system</keyword>
<name>A0A2U1ZUZ2_9MICO</name>
<comment type="caution">
    <text evidence="12">The sequence shown here is derived from an EMBL/GenBank/DDBJ whole genome shotgun (WGS) entry which is preliminary data.</text>
</comment>
<dbReference type="PANTHER" id="PTHR24421:SF10">
    <property type="entry name" value="NITRATE_NITRITE SENSOR PROTEIN NARQ"/>
    <property type="match status" value="1"/>
</dbReference>
<gene>
    <name evidence="12" type="ORF">C8046_09110</name>
</gene>
<feature type="transmembrane region" description="Helical" evidence="9">
    <location>
        <begin position="138"/>
        <end position="155"/>
    </location>
</feature>
<keyword evidence="13" id="KW-1185">Reference proteome</keyword>
<dbReference type="RefSeq" id="WP_109229163.1">
    <property type="nucleotide sequence ID" value="NZ_PYHR01000002.1"/>
</dbReference>
<comment type="catalytic activity">
    <reaction evidence="1">
        <text>ATP + protein L-histidine = ADP + protein N-phospho-L-histidine.</text>
        <dbReference type="EC" id="2.7.13.3"/>
    </reaction>
</comment>
<proteinExistence type="predicted"/>
<dbReference type="InterPro" id="IPR011712">
    <property type="entry name" value="Sig_transdc_His_kin_sub3_dim/P"/>
</dbReference>
<keyword evidence="9" id="KW-0812">Transmembrane</keyword>
<evidence type="ECO:0000259" key="10">
    <source>
        <dbReference type="Pfam" id="PF07730"/>
    </source>
</evidence>